<dbReference type="AlphaFoldDB" id="A0A6M4AUX5"/>
<feature type="transmembrane region" description="Helical" evidence="1">
    <location>
        <begin position="56"/>
        <end position="77"/>
    </location>
</feature>
<evidence type="ECO:0008006" key="4">
    <source>
        <dbReference type="Google" id="ProtNLM"/>
    </source>
</evidence>
<sequence length="186" mass="21375">MPKRERSIPRRLQLRHLPLTIHRRVWAQIITLLLVGPIGTLPAILVFAGIETRANPIALLLILLCSAVFLLAAVIGLDRSIGYRLMIDADGFTTQGLLFTRQFRWNEVREFSARPNYRLPGYYASWTVDGSHHPRRHWSSLWFGYYEVPPLMQIGGKELTRLLRHAKRRADSGWAAAPPRTRRNST</sequence>
<keyword evidence="1" id="KW-1133">Transmembrane helix</keyword>
<dbReference type="KEGG" id="slan:GV829_11190"/>
<feature type="transmembrane region" description="Helical" evidence="1">
    <location>
        <begin position="25"/>
        <end position="50"/>
    </location>
</feature>
<dbReference type="Proteomes" id="UP000503018">
    <property type="component" value="Chromosome"/>
</dbReference>
<evidence type="ECO:0000313" key="2">
    <source>
        <dbReference type="EMBL" id="QJQ32938.1"/>
    </source>
</evidence>
<reference evidence="2 3" key="1">
    <citation type="submission" date="2020-01" db="EMBL/GenBank/DDBJ databases">
        <title>Sphingomonas sp. strain CSW-10.</title>
        <authorList>
            <person name="Chen W.-M."/>
        </authorList>
    </citation>
    <scope>NUCLEOTIDE SEQUENCE [LARGE SCALE GENOMIC DNA]</scope>
    <source>
        <strain evidence="2 3">CSW-10</strain>
    </source>
</reference>
<gene>
    <name evidence="2" type="ORF">GV829_11190</name>
</gene>
<keyword evidence="1" id="KW-0812">Transmembrane</keyword>
<accession>A0A6M4AUX5</accession>
<dbReference type="RefSeq" id="WP_169946702.1">
    <property type="nucleotide sequence ID" value="NZ_CP053015.1"/>
</dbReference>
<protein>
    <recommendedName>
        <fullName evidence="4">PH domain-containing protein</fullName>
    </recommendedName>
</protein>
<dbReference type="EMBL" id="CP053015">
    <property type="protein sequence ID" value="QJQ32938.1"/>
    <property type="molecule type" value="Genomic_DNA"/>
</dbReference>
<evidence type="ECO:0000313" key="3">
    <source>
        <dbReference type="Proteomes" id="UP000503018"/>
    </source>
</evidence>
<proteinExistence type="predicted"/>
<keyword evidence="3" id="KW-1185">Reference proteome</keyword>
<name>A0A6M4AUX5_9SPHN</name>
<keyword evidence="1" id="KW-0472">Membrane</keyword>
<organism evidence="2 3">
    <name type="scientific">Sphingomonas lacunae</name>
    <dbReference type="NCBI Taxonomy" id="2698828"/>
    <lineage>
        <taxon>Bacteria</taxon>
        <taxon>Pseudomonadati</taxon>
        <taxon>Pseudomonadota</taxon>
        <taxon>Alphaproteobacteria</taxon>
        <taxon>Sphingomonadales</taxon>
        <taxon>Sphingomonadaceae</taxon>
        <taxon>Sphingomonas</taxon>
    </lineage>
</organism>
<evidence type="ECO:0000256" key="1">
    <source>
        <dbReference type="SAM" id="Phobius"/>
    </source>
</evidence>